<dbReference type="EMBL" id="JAHLQT010034478">
    <property type="protein sequence ID" value="KAG7158762.1"/>
    <property type="molecule type" value="Genomic_DNA"/>
</dbReference>
<dbReference type="PROSITE" id="PS51489">
    <property type="entry name" value="BUB1_N"/>
    <property type="match status" value="1"/>
</dbReference>
<dbReference type="Pfam" id="PF08311">
    <property type="entry name" value="Mad3_BUB1_I"/>
    <property type="match status" value="1"/>
</dbReference>
<sequence length="1046" mass="118382">MDVGDESANRWELSKENIQPLKHGRKAAVLSVVLNESATQKLNATMHVFEEELRTYSGDDPLDVWYRYILWVEQSYPKGGKDGNIKKLIEKCLSSVYGNAETNEKYKNDPRFLDIWLKYADLCARPVEVYQTLEAKGICTLLTDFYINWSWEMEKAGNYKRADIIYQNGMQIRAEPADVLQEAHKKFQMRVTRSTMEGRIVEQESNYSEPQRTVLNSLKSKGHGNRVPNERVGSSVVGPAGRVSQEETKKNAGGPSFSIFRDTGSSDDHSRVSAGESRGGSLPVGAAVNQENVKNPGQWTKKKVPQKTCNVVSVDDLGLYQKPAFSATPSKLPQTSNVLATCKDYKDWHVEMFIAEPFNPKVQPQYCKHKVYCGNEEFSFEELKAAQYFKKEKEEKKKNEELEKMQDMLKKQEELIQQLLQDRLNQQKQEQAQQVRQIPHIMVSSPSKIHQNGFSRMWIPYFQIQAPQSMSRSLYQDSWIAINKSVNASVNVSNDPNDMYFEDQDENRPPPGMVQQREYRQVSGVLQPAADIPFLPLEDQESQKESEILCEDKGPKEELVFDDDLNDIVPLDGVSFADFTLKMPNNPEAFAKMANAASTPAPWSLGHVPQATVNGDDFTMAVMKVNNHFPLIEDKQKEDSEELMPPPVKQLPPTSFPAPVSEVKLSPIMEASREYRSSSSSSSGYSTTSTTLGGHSAHGLSQHGGFSMSTQMSRTRQHCNTQQECGLEIGVTAHTGDFTKSGYLADKSRGESMADSRPGIVASQNAPWSEEKEVSSFDAHQVAAMLMDMDDMKPLPMANSTKLDVREPKILLTSKENNQNFPEKINPFAEEIVQVVLSKLEEPVEARGGFVTSHGKLPFIKTNSQITLGSEMFHVRRIRGEGAYAKVYQASTIDPMNVTIMPTEEEEDDENEDDEKQMILKVQKPPCPWEFFICHELRQRLKSKAYPVNMLDSVMRINRGYFFSNGSILVNQYHKYGSLLDVMNGYWQKDLWLLVFSTLLNVPSCSAIPSLSELKEKIITTFYRAQMDREFNSKLSQLLCIVAQRR</sequence>
<reference evidence="4" key="1">
    <citation type="journal article" date="2021" name="Sci. Adv.">
        <title>The American lobster genome reveals insights on longevity, neural, and immune adaptations.</title>
        <authorList>
            <person name="Polinski J.M."/>
            <person name="Zimin A.V."/>
            <person name="Clark K.F."/>
            <person name="Kohn A.B."/>
            <person name="Sadowski N."/>
            <person name="Timp W."/>
            <person name="Ptitsyn A."/>
            <person name="Khanna P."/>
            <person name="Romanova D.Y."/>
            <person name="Williams P."/>
            <person name="Greenwood S.J."/>
            <person name="Moroz L.L."/>
            <person name="Walt D.R."/>
            <person name="Bodnar A.G."/>
        </authorList>
    </citation>
    <scope>NUCLEOTIDE SEQUENCE</scope>
    <source>
        <strain evidence="4">GMGI-L3</strain>
    </source>
</reference>
<accession>A0A8J5JI32</accession>
<keyword evidence="4" id="KW-0808">Transferase</keyword>
<comment type="caution">
    <text evidence="4">The sequence shown here is derived from an EMBL/GenBank/DDBJ whole genome shotgun (WGS) entry which is preliminary data.</text>
</comment>
<dbReference type="InterPro" id="IPR013212">
    <property type="entry name" value="Mad3/Bub1_I"/>
</dbReference>
<proteinExistence type="predicted"/>
<feature type="region of interest" description="Disordered" evidence="2">
    <location>
        <begin position="671"/>
        <end position="696"/>
    </location>
</feature>
<evidence type="ECO:0000313" key="4">
    <source>
        <dbReference type="EMBL" id="KAG7158762.1"/>
    </source>
</evidence>
<dbReference type="PANTHER" id="PTHR14030:SF4">
    <property type="entry name" value="BUB1 KINASE, ISOFORM A-RELATED"/>
    <property type="match status" value="1"/>
</dbReference>
<evidence type="ECO:0000259" key="3">
    <source>
        <dbReference type="PROSITE" id="PS51489"/>
    </source>
</evidence>
<gene>
    <name evidence="4" type="primary">Bub1b-L</name>
    <name evidence="4" type="ORF">Hamer_G011436</name>
</gene>
<dbReference type="PANTHER" id="PTHR14030">
    <property type="entry name" value="MITOTIC CHECKPOINT SERINE/THREONINE-PROTEIN KINASE BUB1"/>
    <property type="match status" value="1"/>
</dbReference>
<evidence type="ECO:0000256" key="2">
    <source>
        <dbReference type="SAM" id="MobiDB-lite"/>
    </source>
</evidence>
<dbReference type="FunFam" id="1.25.40.430:FF:000003">
    <property type="entry name" value="Checkpoint serine/threonine-protein kinase BUB1"/>
    <property type="match status" value="1"/>
</dbReference>
<feature type="coiled-coil region" evidence="1">
    <location>
        <begin position="385"/>
        <end position="430"/>
    </location>
</feature>
<keyword evidence="4" id="KW-0418">Kinase</keyword>
<feature type="compositionally biased region" description="Low complexity" evidence="2">
    <location>
        <begin position="677"/>
        <end position="696"/>
    </location>
</feature>
<dbReference type="GO" id="GO:0004672">
    <property type="term" value="F:protein kinase activity"/>
    <property type="evidence" value="ECO:0007669"/>
    <property type="project" value="TreeGrafter"/>
</dbReference>
<dbReference type="Gene3D" id="1.10.510.10">
    <property type="entry name" value="Transferase(Phosphotransferase) domain 1"/>
    <property type="match status" value="2"/>
</dbReference>
<evidence type="ECO:0000256" key="1">
    <source>
        <dbReference type="SAM" id="Coils"/>
    </source>
</evidence>
<keyword evidence="1" id="KW-0175">Coiled coil</keyword>
<dbReference type="SMART" id="SM00777">
    <property type="entry name" value="Mad3_BUB1_I"/>
    <property type="match status" value="1"/>
</dbReference>
<feature type="compositionally biased region" description="Pro residues" evidence="2">
    <location>
        <begin position="644"/>
        <end position="656"/>
    </location>
</feature>
<dbReference type="GO" id="GO:0005634">
    <property type="term" value="C:nucleus"/>
    <property type="evidence" value="ECO:0007669"/>
    <property type="project" value="TreeGrafter"/>
</dbReference>
<feature type="region of interest" description="Disordered" evidence="2">
    <location>
        <begin position="637"/>
        <end position="659"/>
    </location>
</feature>
<dbReference type="GO" id="GO:0032991">
    <property type="term" value="C:protein-containing complex"/>
    <property type="evidence" value="ECO:0007669"/>
    <property type="project" value="UniProtKB-ARBA"/>
</dbReference>
<dbReference type="InterPro" id="IPR015661">
    <property type="entry name" value="Bub1/Mad3"/>
</dbReference>
<dbReference type="GO" id="GO:0051754">
    <property type="term" value="P:meiotic sister chromatid cohesion, centromeric"/>
    <property type="evidence" value="ECO:0007669"/>
    <property type="project" value="TreeGrafter"/>
</dbReference>
<dbReference type="Gene3D" id="1.25.40.430">
    <property type="match status" value="1"/>
</dbReference>
<keyword evidence="5" id="KW-1185">Reference proteome</keyword>
<feature type="region of interest" description="Disordered" evidence="2">
    <location>
        <begin position="217"/>
        <end position="285"/>
    </location>
</feature>
<dbReference type="AlphaFoldDB" id="A0A8J5JI32"/>
<feature type="domain" description="BUB1 N-terminal" evidence="3">
    <location>
        <begin position="49"/>
        <end position="210"/>
    </location>
</feature>
<dbReference type="GO" id="GO:0007094">
    <property type="term" value="P:mitotic spindle assembly checkpoint signaling"/>
    <property type="evidence" value="ECO:0007669"/>
    <property type="project" value="InterPro"/>
</dbReference>
<name>A0A8J5JI32_HOMAM</name>
<organism evidence="4 5">
    <name type="scientific">Homarus americanus</name>
    <name type="common">American lobster</name>
    <dbReference type="NCBI Taxonomy" id="6706"/>
    <lineage>
        <taxon>Eukaryota</taxon>
        <taxon>Metazoa</taxon>
        <taxon>Ecdysozoa</taxon>
        <taxon>Arthropoda</taxon>
        <taxon>Crustacea</taxon>
        <taxon>Multicrustacea</taxon>
        <taxon>Malacostraca</taxon>
        <taxon>Eumalacostraca</taxon>
        <taxon>Eucarida</taxon>
        <taxon>Decapoda</taxon>
        <taxon>Pleocyemata</taxon>
        <taxon>Astacidea</taxon>
        <taxon>Nephropoidea</taxon>
        <taxon>Nephropidae</taxon>
        <taxon>Homarus</taxon>
    </lineage>
</organism>
<evidence type="ECO:0000313" key="5">
    <source>
        <dbReference type="Proteomes" id="UP000747542"/>
    </source>
</evidence>
<protein>
    <submittedName>
        <fullName evidence="4">Mitotic checkpoint serine/threonine-protein kinase BUB1 beta-like</fullName>
    </submittedName>
</protein>
<dbReference type="Proteomes" id="UP000747542">
    <property type="component" value="Unassembled WGS sequence"/>
</dbReference>